<dbReference type="AlphaFoldDB" id="A0A0H1R473"/>
<dbReference type="EC" id="5.1.3.13" evidence="3 7"/>
<evidence type="ECO:0000256" key="3">
    <source>
        <dbReference type="ARBA" id="ARBA00012098"/>
    </source>
</evidence>
<evidence type="ECO:0000256" key="7">
    <source>
        <dbReference type="RuleBase" id="RU364069"/>
    </source>
</evidence>
<keyword evidence="9" id="KW-1185">Reference proteome</keyword>
<evidence type="ECO:0000256" key="1">
    <source>
        <dbReference type="ARBA" id="ARBA00001298"/>
    </source>
</evidence>
<protein>
    <recommendedName>
        <fullName evidence="4 7">dTDP-4-dehydrorhamnose 3,5-epimerase</fullName>
        <ecNumber evidence="3 7">5.1.3.13</ecNumber>
    </recommendedName>
    <alternativeName>
        <fullName evidence="7">Thymidine diphospho-4-keto-rhamnose 3,5-epimerase</fullName>
    </alternativeName>
</protein>
<evidence type="ECO:0000256" key="2">
    <source>
        <dbReference type="ARBA" id="ARBA00001997"/>
    </source>
</evidence>
<dbReference type="STRING" id="1225564.AA309_28585"/>
<dbReference type="PANTHER" id="PTHR21047:SF2">
    <property type="entry name" value="THYMIDINE DIPHOSPHO-4-KETO-RHAMNOSE 3,5-EPIMERASE"/>
    <property type="match status" value="1"/>
</dbReference>
<comment type="similarity">
    <text evidence="7">Belongs to the dTDP-4-dehydrorhamnose 3,5-epimerase family.</text>
</comment>
<dbReference type="InterPro" id="IPR011051">
    <property type="entry name" value="RmlC_Cupin_sf"/>
</dbReference>
<comment type="subunit">
    <text evidence="7">Homodimer.</text>
</comment>
<sequence length="184" mass="20611">MEVYPTAISDVKIVKPARFGDHRGFFSEVYNLEKFAQAGIHLNFVQDNHSLSVEPGTVRGLHFQSSPFAQDKLIRVIRGRIIDVAVDIRRSSPTYGQHVAVDLSAENGLQLLVPIGFAHGFCTLEPNTEVLYKVTAYYSAAHDHGLAWDDPALGLEWPVTREAAVLSDKDRRHPRLADLPQYFD</sequence>
<dbReference type="GO" id="GO:0008830">
    <property type="term" value="F:dTDP-4-dehydrorhamnose 3,5-epimerase activity"/>
    <property type="evidence" value="ECO:0007669"/>
    <property type="project" value="UniProtKB-UniRule"/>
</dbReference>
<feature type="active site" description="Proton donor" evidence="5">
    <location>
        <position position="132"/>
    </location>
</feature>
<dbReference type="PATRIC" id="fig|1225564.3.peg.258"/>
<gene>
    <name evidence="8" type="ORF">AA309_28585</name>
</gene>
<dbReference type="InterPro" id="IPR014710">
    <property type="entry name" value="RmlC-like_jellyroll"/>
</dbReference>
<feature type="active site" description="Proton acceptor" evidence="5">
    <location>
        <position position="62"/>
    </location>
</feature>
<dbReference type="Proteomes" id="UP000035489">
    <property type="component" value="Unassembled WGS sequence"/>
</dbReference>
<feature type="site" description="Participates in a stacking interaction with the thymidine ring of dTDP-4-oxo-6-deoxyglucose" evidence="6">
    <location>
        <position position="138"/>
    </location>
</feature>
<dbReference type="GO" id="GO:0005829">
    <property type="term" value="C:cytosol"/>
    <property type="evidence" value="ECO:0007669"/>
    <property type="project" value="TreeGrafter"/>
</dbReference>
<accession>A0A0H1R473</accession>
<dbReference type="PANTHER" id="PTHR21047">
    <property type="entry name" value="DTDP-6-DEOXY-D-GLUCOSE-3,5 EPIMERASE"/>
    <property type="match status" value="1"/>
</dbReference>
<evidence type="ECO:0000256" key="6">
    <source>
        <dbReference type="PIRSR" id="PIRSR600888-3"/>
    </source>
</evidence>
<reference evidence="8 9" key="1">
    <citation type="submission" date="2015-05" db="EMBL/GenBank/DDBJ databases">
        <title>Draft genome sequence of Microvirga vignae strain BR3299, a novel nitrogen fixing bacteria isolated from Brazil semi-aired region.</title>
        <authorList>
            <person name="Zilli J.E."/>
            <person name="Passos S.R."/>
            <person name="Leite J."/>
            <person name="Baldani J.I."/>
            <person name="Xavier G.R."/>
            <person name="Rumjaneck N.G."/>
            <person name="Simoes-Araujo J.L."/>
        </authorList>
    </citation>
    <scope>NUCLEOTIDE SEQUENCE [LARGE SCALE GENOMIC DNA]</scope>
    <source>
        <strain evidence="8 9">BR3299</strain>
    </source>
</reference>
<evidence type="ECO:0000256" key="4">
    <source>
        <dbReference type="ARBA" id="ARBA00019595"/>
    </source>
</evidence>
<comment type="pathway">
    <text evidence="7">Carbohydrate biosynthesis; dTDP-L-rhamnose biosynthesis.</text>
</comment>
<dbReference type="InterPro" id="IPR000888">
    <property type="entry name" value="RmlC-like"/>
</dbReference>
<keyword evidence="7" id="KW-0413">Isomerase</keyword>
<dbReference type="OrthoDB" id="9800680at2"/>
<comment type="caution">
    <text evidence="8">The sequence shown here is derived from an EMBL/GenBank/DDBJ whole genome shotgun (WGS) entry which is preliminary data.</text>
</comment>
<dbReference type="NCBIfam" id="TIGR01221">
    <property type="entry name" value="rmlC"/>
    <property type="match status" value="1"/>
</dbReference>
<evidence type="ECO:0000256" key="5">
    <source>
        <dbReference type="PIRSR" id="PIRSR600888-1"/>
    </source>
</evidence>
<comment type="function">
    <text evidence="2 7">Catalyzes the epimerization of the C3' and C5'positions of dTDP-6-deoxy-D-xylo-4-hexulose, forming dTDP-6-deoxy-L-lyxo-4-hexulose.</text>
</comment>
<evidence type="ECO:0000313" key="9">
    <source>
        <dbReference type="Proteomes" id="UP000035489"/>
    </source>
</evidence>
<comment type="catalytic activity">
    <reaction evidence="1 7">
        <text>dTDP-4-dehydro-6-deoxy-alpha-D-glucose = dTDP-4-dehydro-beta-L-rhamnose</text>
        <dbReference type="Rhea" id="RHEA:16969"/>
        <dbReference type="ChEBI" id="CHEBI:57649"/>
        <dbReference type="ChEBI" id="CHEBI:62830"/>
        <dbReference type="EC" id="5.1.3.13"/>
    </reaction>
</comment>
<evidence type="ECO:0000313" key="8">
    <source>
        <dbReference type="EMBL" id="KLK89923.1"/>
    </source>
</evidence>
<dbReference type="GO" id="GO:0019305">
    <property type="term" value="P:dTDP-rhamnose biosynthetic process"/>
    <property type="evidence" value="ECO:0007669"/>
    <property type="project" value="UniProtKB-UniRule"/>
</dbReference>
<dbReference type="RefSeq" id="WP_047192423.1">
    <property type="nucleotide sequence ID" value="NZ_LCYG01000109.1"/>
</dbReference>
<dbReference type="Gene3D" id="2.60.120.10">
    <property type="entry name" value="Jelly Rolls"/>
    <property type="match status" value="1"/>
</dbReference>
<dbReference type="SUPFAM" id="SSF51182">
    <property type="entry name" value="RmlC-like cupins"/>
    <property type="match status" value="1"/>
</dbReference>
<dbReference type="Pfam" id="PF00908">
    <property type="entry name" value="dTDP_sugar_isom"/>
    <property type="match status" value="1"/>
</dbReference>
<organism evidence="8 9">
    <name type="scientific">Microvirga vignae</name>
    <dbReference type="NCBI Taxonomy" id="1225564"/>
    <lineage>
        <taxon>Bacteria</taxon>
        <taxon>Pseudomonadati</taxon>
        <taxon>Pseudomonadota</taxon>
        <taxon>Alphaproteobacteria</taxon>
        <taxon>Hyphomicrobiales</taxon>
        <taxon>Methylobacteriaceae</taxon>
        <taxon>Microvirga</taxon>
    </lineage>
</organism>
<dbReference type="GO" id="GO:0000271">
    <property type="term" value="P:polysaccharide biosynthetic process"/>
    <property type="evidence" value="ECO:0007669"/>
    <property type="project" value="TreeGrafter"/>
</dbReference>
<name>A0A0H1R473_9HYPH</name>
<dbReference type="CDD" id="cd00438">
    <property type="entry name" value="cupin_RmlC"/>
    <property type="match status" value="1"/>
</dbReference>
<proteinExistence type="inferred from homology"/>
<dbReference type="EMBL" id="LCYG01000109">
    <property type="protein sequence ID" value="KLK89923.1"/>
    <property type="molecule type" value="Genomic_DNA"/>
</dbReference>
<dbReference type="UniPathway" id="UPA00124"/>